<keyword evidence="1" id="KW-0472">Membrane</keyword>
<name>A0A081FTR5_9GAMM</name>
<proteinExistence type="predicted"/>
<dbReference type="eggNOG" id="ENOG5032ZC9">
    <property type="taxonomic scope" value="Bacteria"/>
</dbReference>
<dbReference type="OrthoDB" id="5959530at2"/>
<dbReference type="RefSeq" id="WP_051693181.1">
    <property type="nucleotide sequence ID" value="NZ_JMQN01000059.1"/>
</dbReference>
<dbReference type="STRING" id="1232683.ADIMK_4067"/>
<sequence length="105" mass="12296">MVELKDLIWLVITGTLCLLWWRGQKVREIALRHARNGCADMDLQLLDESVALRAIWLKRDDDGQIHLWRRYHFEFASTGDERYVGEVVTLGYKVTGFTIAPHRIE</sequence>
<keyword evidence="1" id="KW-0812">Transmembrane</keyword>
<accession>A0A081FTR5</accession>
<keyword evidence="1" id="KW-1133">Transmembrane helix</keyword>
<dbReference type="PATRIC" id="fig|1232683.4.peg.4002"/>
<dbReference type="Pfam" id="PF11743">
    <property type="entry name" value="DUF3301"/>
    <property type="match status" value="1"/>
</dbReference>
<evidence type="ECO:0000256" key="1">
    <source>
        <dbReference type="SAM" id="Phobius"/>
    </source>
</evidence>
<protein>
    <recommendedName>
        <fullName evidence="4">DUF3301 domain-containing protein</fullName>
    </recommendedName>
</protein>
<evidence type="ECO:0008006" key="4">
    <source>
        <dbReference type="Google" id="ProtNLM"/>
    </source>
</evidence>
<reference evidence="2 3" key="1">
    <citation type="submission" date="2014-04" db="EMBL/GenBank/DDBJ databases">
        <title>Marinobacterium kochiensis sp. nov., isolated from sediment sample collected from Kochi backwaters in Kerala, India.</title>
        <authorList>
            <person name="Singh A."/>
            <person name="Pinnaka A.K."/>
        </authorList>
    </citation>
    <scope>NUCLEOTIDE SEQUENCE [LARGE SCALE GENOMIC DNA]</scope>
    <source>
        <strain evidence="2 3">AK27</strain>
    </source>
</reference>
<feature type="transmembrane region" description="Helical" evidence="1">
    <location>
        <begin position="6"/>
        <end position="23"/>
    </location>
</feature>
<dbReference type="AlphaFoldDB" id="A0A081FTR5"/>
<dbReference type="InterPro" id="IPR021732">
    <property type="entry name" value="DUF3301"/>
</dbReference>
<organism evidence="2 3">
    <name type="scientific">Marinobacterium lacunae</name>
    <dbReference type="NCBI Taxonomy" id="1232683"/>
    <lineage>
        <taxon>Bacteria</taxon>
        <taxon>Pseudomonadati</taxon>
        <taxon>Pseudomonadota</taxon>
        <taxon>Gammaproteobacteria</taxon>
        <taxon>Oceanospirillales</taxon>
        <taxon>Oceanospirillaceae</taxon>
        <taxon>Marinobacterium</taxon>
    </lineage>
</organism>
<comment type="caution">
    <text evidence="2">The sequence shown here is derived from an EMBL/GenBank/DDBJ whole genome shotgun (WGS) entry which is preliminary data.</text>
</comment>
<dbReference type="Proteomes" id="UP000028252">
    <property type="component" value="Unassembled WGS sequence"/>
</dbReference>
<evidence type="ECO:0000313" key="3">
    <source>
        <dbReference type="Proteomes" id="UP000028252"/>
    </source>
</evidence>
<gene>
    <name evidence="2" type="ORF">ADIMK_4067</name>
</gene>
<dbReference type="EMBL" id="JMQN01000059">
    <property type="protein sequence ID" value="KEA61920.1"/>
    <property type="molecule type" value="Genomic_DNA"/>
</dbReference>
<evidence type="ECO:0000313" key="2">
    <source>
        <dbReference type="EMBL" id="KEA61920.1"/>
    </source>
</evidence>
<keyword evidence="3" id="KW-1185">Reference proteome</keyword>